<dbReference type="AlphaFoldDB" id="A0A3G1A5B3"/>
<gene>
    <name evidence="7" type="ORF">TCARB_0906</name>
</gene>
<keyword evidence="2" id="KW-1003">Cell membrane</keyword>
<evidence type="ECO:0000313" key="7">
    <source>
        <dbReference type="EMBL" id="AJB41956.1"/>
    </source>
</evidence>
<keyword evidence="5 6" id="KW-0472">Membrane</keyword>
<evidence type="ECO:0000256" key="1">
    <source>
        <dbReference type="ARBA" id="ARBA00004141"/>
    </source>
</evidence>
<reference evidence="8" key="1">
    <citation type="book" date="2010" name="EXTREMOPHILES" publisher="0:0-0">
        <title>Complete genome sequences of ten hyperthermophilic archaea reveal their metabolic capabilities and possible ecological roles.</title>
        <editorList>
            <person name="?"/>
        </editorList>
        <authorList>
            <person name="Ravin N.V."/>
            <person name="Mardanov A.V."/>
            <person name="Bonch-Osmolovskaya E.A."/>
            <person name="Skryabin K.G."/>
        </authorList>
    </citation>
    <scope>NUCLEOTIDE SEQUENCE [LARGE SCALE GENOMIC DNA]</scope>
    <source>
        <strain evidence="8">1505</strain>
    </source>
</reference>
<dbReference type="PANTHER" id="PTHR34857">
    <property type="entry name" value="SLL0384 PROTEIN"/>
    <property type="match status" value="1"/>
</dbReference>
<dbReference type="KEGG" id="tcb:TCARB_0906"/>
<accession>A0A3G1A5B3</accession>
<feature type="transmembrane region" description="Helical" evidence="6">
    <location>
        <begin position="247"/>
        <end position="267"/>
    </location>
</feature>
<dbReference type="InterPro" id="IPR003339">
    <property type="entry name" value="ABC/ECF_trnsptr_transmembrane"/>
</dbReference>
<dbReference type="EMBL" id="CP007493">
    <property type="protein sequence ID" value="AJB41956.1"/>
    <property type="molecule type" value="Genomic_DNA"/>
</dbReference>
<evidence type="ECO:0000313" key="8">
    <source>
        <dbReference type="Proteomes" id="UP000266720"/>
    </source>
</evidence>
<dbReference type="Pfam" id="PF02361">
    <property type="entry name" value="CbiQ"/>
    <property type="match status" value="1"/>
</dbReference>
<dbReference type="RefSeq" id="WP_052886822.1">
    <property type="nucleotide sequence ID" value="NZ_CP007493.1"/>
</dbReference>
<evidence type="ECO:0000256" key="4">
    <source>
        <dbReference type="ARBA" id="ARBA00022989"/>
    </source>
</evidence>
<sequence>MSVGVSLLKKTTIEAETFVQRLDGRIKFLYFLWATIIVYIFFDPILNLIFLAVTMALAVYAKCWKPIALTILIIVVPWILFAVPILALPLGFPWNKTIIDYINILGKDYPVYLEGLGWGVTWPLRIAVAISTALLFFLTTNQAKLVATMFKMKFPFKLIYMVIATFQFIPLLASEANTIMQAQIARGLRTDVGFVQKIKNYLAVVIPLTLSALNKVQIRAIALESRGFSAPVKKTLLYEASFTKLDYAFLMTMLLVTVFLAWVYVYIGFSPFAHLPWIWSG</sequence>
<dbReference type="InterPro" id="IPR051611">
    <property type="entry name" value="ECF_transporter_component"/>
</dbReference>
<proteinExistence type="predicted"/>
<dbReference type="PANTHER" id="PTHR34857:SF2">
    <property type="entry name" value="SLL0384 PROTEIN"/>
    <property type="match status" value="1"/>
</dbReference>
<feature type="transmembrane region" description="Helical" evidence="6">
    <location>
        <begin position="111"/>
        <end position="138"/>
    </location>
</feature>
<name>A0A3G1A5B3_9CREN</name>
<evidence type="ECO:0000256" key="5">
    <source>
        <dbReference type="ARBA" id="ARBA00023136"/>
    </source>
</evidence>
<dbReference type="CDD" id="cd16914">
    <property type="entry name" value="EcfT"/>
    <property type="match status" value="1"/>
</dbReference>
<feature type="transmembrane region" description="Helical" evidence="6">
    <location>
        <begin position="67"/>
        <end position="90"/>
    </location>
</feature>
<protein>
    <recommendedName>
        <fullName evidence="9">Energy-coupling factor transporter transmembrane protein EcfT</fullName>
    </recommendedName>
</protein>
<keyword evidence="4 6" id="KW-1133">Transmembrane helix</keyword>
<comment type="subcellular location">
    <subcellularLocation>
        <location evidence="1">Membrane</location>
        <topology evidence="1">Multi-pass membrane protein</topology>
    </subcellularLocation>
</comment>
<feature type="transmembrane region" description="Helical" evidence="6">
    <location>
        <begin position="28"/>
        <end position="61"/>
    </location>
</feature>
<evidence type="ECO:0000256" key="2">
    <source>
        <dbReference type="ARBA" id="ARBA00022475"/>
    </source>
</evidence>
<evidence type="ECO:0008006" key="9">
    <source>
        <dbReference type="Google" id="ProtNLM"/>
    </source>
</evidence>
<dbReference type="GeneID" id="25406330"/>
<dbReference type="Proteomes" id="UP000266720">
    <property type="component" value="Chromosome"/>
</dbReference>
<dbReference type="STRING" id="697581.TCARB_0906"/>
<evidence type="ECO:0000256" key="6">
    <source>
        <dbReference type="SAM" id="Phobius"/>
    </source>
</evidence>
<evidence type="ECO:0000256" key="3">
    <source>
        <dbReference type="ARBA" id="ARBA00022692"/>
    </source>
</evidence>
<feature type="transmembrane region" description="Helical" evidence="6">
    <location>
        <begin position="158"/>
        <end position="179"/>
    </location>
</feature>
<keyword evidence="3 6" id="KW-0812">Transmembrane</keyword>
<organism evidence="7 8">
    <name type="scientific">Thermofilum adornatum 1505</name>
    <dbReference type="NCBI Taxonomy" id="697581"/>
    <lineage>
        <taxon>Archaea</taxon>
        <taxon>Thermoproteota</taxon>
        <taxon>Thermoprotei</taxon>
        <taxon>Thermofilales</taxon>
        <taxon>Thermofilaceae</taxon>
        <taxon>Thermofilum</taxon>
    </lineage>
</organism>
<dbReference type="GO" id="GO:0005886">
    <property type="term" value="C:plasma membrane"/>
    <property type="evidence" value="ECO:0007669"/>
    <property type="project" value="UniProtKB-ARBA"/>
</dbReference>